<protein>
    <submittedName>
        <fullName evidence="1">Uncharacterized protein</fullName>
    </submittedName>
</protein>
<sequence>MFSLYIMGQPTPEANCNMKLMHIKQVFKLGLRYLMSNIMIKYQLFSGFRKV</sequence>
<organism evidence="1 2">
    <name type="scientific">Neptunomonas qingdaonensis</name>
    <dbReference type="NCBI Taxonomy" id="1045558"/>
    <lineage>
        <taxon>Bacteria</taxon>
        <taxon>Pseudomonadati</taxon>
        <taxon>Pseudomonadota</taxon>
        <taxon>Gammaproteobacteria</taxon>
        <taxon>Oceanospirillales</taxon>
        <taxon>Oceanospirillaceae</taxon>
        <taxon>Neptunomonas</taxon>
    </lineage>
</organism>
<proteinExistence type="predicted"/>
<keyword evidence="2" id="KW-1185">Reference proteome</keyword>
<dbReference type="STRING" id="1045558.SAMN05216175_101285"/>
<dbReference type="EMBL" id="FOOU01000001">
    <property type="protein sequence ID" value="SFF83521.1"/>
    <property type="molecule type" value="Genomic_DNA"/>
</dbReference>
<gene>
    <name evidence="1" type="ORF">SAMN05216175_101285</name>
</gene>
<dbReference type="Proteomes" id="UP000198623">
    <property type="component" value="Unassembled WGS sequence"/>
</dbReference>
<reference evidence="2" key="1">
    <citation type="submission" date="2016-10" db="EMBL/GenBank/DDBJ databases">
        <authorList>
            <person name="Varghese N."/>
            <person name="Submissions S."/>
        </authorList>
    </citation>
    <scope>NUCLEOTIDE SEQUENCE [LARGE SCALE GENOMIC DNA]</scope>
    <source>
        <strain evidence="2">CGMCC 1.10971</strain>
    </source>
</reference>
<evidence type="ECO:0000313" key="2">
    <source>
        <dbReference type="Proteomes" id="UP000198623"/>
    </source>
</evidence>
<dbReference type="AlphaFoldDB" id="A0A1I2M2J2"/>
<accession>A0A1I2M2J2</accession>
<evidence type="ECO:0000313" key="1">
    <source>
        <dbReference type="EMBL" id="SFF83521.1"/>
    </source>
</evidence>
<name>A0A1I2M2J2_9GAMM</name>